<sequence length="204" mass="24818">MKKIEQQKKNFSIKLLRQLDHQKLQNLYTQNLQYMIFEYYACEDLDAYIIYMINLRKIENIFTKRQITRKVNQKNMTLALQQMYKNKFVKEILDIIKNDTQRFKIIKHSINQEQQYIQKLFIFTLIKLADFGFLNSMEDDLYLKSYYLNALIFTPKILQRKQLNEKCNNGQSNQTIYIANNLLFHQKELILTIQLKKNQKKRIN</sequence>
<comment type="caution">
    <text evidence="1">The sequence shown here is derived from an EMBL/GenBank/DDBJ whole genome shotgun (WGS) entry which is preliminary data.</text>
</comment>
<dbReference type="EMBL" id="CAJJDN010000079">
    <property type="protein sequence ID" value="CAD8103249.1"/>
    <property type="molecule type" value="Genomic_DNA"/>
</dbReference>
<protein>
    <submittedName>
        <fullName evidence="1">Uncharacterized protein</fullName>
    </submittedName>
</protein>
<organism evidence="1 2">
    <name type="scientific">Paramecium sonneborni</name>
    <dbReference type="NCBI Taxonomy" id="65129"/>
    <lineage>
        <taxon>Eukaryota</taxon>
        <taxon>Sar</taxon>
        <taxon>Alveolata</taxon>
        <taxon>Ciliophora</taxon>
        <taxon>Intramacronucleata</taxon>
        <taxon>Oligohymenophorea</taxon>
        <taxon>Peniculida</taxon>
        <taxon>Parameciidae</taxon>
        <taxon>Paramecium</taxon>
    </lineage>
</organism>
<gene>
    <name evidence="1" type="ORF">PSON_ATCC_30995.1.T0790203</name>
</gene>
<reference evidence="1" key="1">
    <citation type="submission" date="2021-01" db="EMBL/GenBank/DDBJ databases">
        <authorList>
            <consortium name="Genoscope - CEA"/>
            <person name="William W."/>
        </authorList>
    </citation>
    <scope>NUCLEOTIDE SEQUENCE</scope>
</reference>
<evidence type="ECO:0000313" key="2">
    <source>
        <dbReference type="Proteomes" id="UP000692954"/>
    </source>
</evidence>
<accession>A0A8S1PJY3</accession>
<proteinExistence type="predicted"/>
<dbReference type="Proteomes" id="UP000692954">
    <property type="component" value="Unassembled WGS sequence"/>
</dbReference>
<name>A0A8S1PJY3_9CILI</name>
<evidence type="ECO:0000313" key="1">
    <source>
        <dbReference type="EMBL" id="CAD8103249.1"/>
    </source>
</evidence>
<keyword evidence="2" id="KW-1185">Reference proteome</keyword>
<dbReference type="AlphaFoldDB" id="A0A8S1PJY3"/>